<keyword evidence="2" id="KW-1185">Reference proteome</keyword>
<accession>A0ACC1L1M1</accession>
<sequence length="256" mass="28138">MRFLRWRAASTPTPESTPEPTPEPTLAPVPEPAPEPAPEPTLPPRTGASHAPARHAQLADPAQGQLADKPRAQTAYDRRDPLSIDQKTRDKKMKRLRRQARFLDAAMTVPCTCGRARFGVEALVGLIPIAGDFAGVILALLYVSMICSEFHTPPTIKTQMFINIAIDFVVGLVPLLGDIFDVIFKANLRNYRLIENHVDAMRSSARGMELGQLDAGRQPPPKPSPPVAAYLPDIPLRPDAKRNAARIAKERILKAR</sequence>
<gene>
    <name evidence="1" type="ORF">H4R21_003674</name>
</gene>
<evidence type="ECO:0000313" key="2">
    <source>
        <dbReference type="Proteomes" id="UP001140087"/>
    </source>
</evidence>
<name>A0ACC1L1M1_9FUNG</name>
<protein>
    <submittedName>
        <fullName evidence="1">Uncharacterized protein</fullName>
    </submittedName>
</protein>
<reference evidence="1" key="1">
    <citation type="submission" date="2022-07" db="EMBL/GenBank/DDBJ databases">
        <title>Phylogenomic reconstructions and comparative analyses of Kickxellomycotina fungi.</title>
        <authorList>
            <person name="Reynolds N.K."/>
            <person name="Stajich J.E."/>
            <person name="Barry K."/>
            <person name="Grigoriev I.V."/>
            <person name="Crous P."/>
            <person name="Smith M.E."/>
        </authorList>
    </citation>
    <scope>NUCLEOTIDE SEQUENCE</scope>
    <source>
        <strain evidence="1">BCRC 34780</strain>
    </source>
</reference>
<dbReference type="Proteomes" id="UP001140087">
    <property type="component" value="Unassembled WGS sequence"/>
</dbReference>
<comment type="caution">
    <text evidence="1">The sequence shown here is derived from an EMBL/GenBank/DDBJ whole genome shotgun (WGS) entry which is preliminary data.</text>
</comment>
<proteinExistence type="predicted"/>
<evidence type="ECO:0000313" key="1">
    <source>
        <dbReference type="EMBL" id="KAJ2799093.1"/>
    </source>
</evidence>
<dbReference type="EMBL" id="JANBUN010001218">
    <property type="protein sequence ID" value="KAJ2799093.1"/>
    <property type="molecule type" value="Genomic_DNA"/>
</dbReference>
<organism evidence="1 2">
    <name type="scientific">Coemansia helicoidea</name>
    <dbReference type="NCBI Taxonomy" id="1286919"/>
    <lineage>
        <taxon>Eukaryota</taxon>
        <taxon>Fungi</taxon>
        <taxon>Fungi incertae sedis</taxon>
        <taxon>Zoopagomycota</taxon>
        <taxon>Kickxellomycotina</taxon>
        <taxon>Kickxellomycetes</taxon>
        <taxon>Kickxellales</taxon>
        <taxon>Kickxellaceae</taxon>
        <taxon>Coemansia</taxon>
    </lineage>
</organism>